<evidence type="ECO:0000256" key="2">
    <source>
        <dbReference type="ARBA" id="ARBA00004651"/>
    </source>
</evidence>
<feature type="transmembrane region" description="Helical" evidence="13">
    <location>
        <begin position="239"/>
        <end position="261"/>
    </location>
</feature>
<dbReference type="GO" id="GO:0015297">
    <property type="term" value="F:antiporter activity"/>
    <property type="evidence" value="ECO:0007669"/>
    <property type="project" value="UniProtKB-KW"/>
</dbReference>
<evidence type="ECO:0000256" key="12">
    <source>
        <dbReference type="ARBA" id="ARBA00031636"/>
    </source>
</evidence>
<keyword evidence="8 13" id="KW-0812">Transmembrane</keyword>
<evidence type="ECO:0000256" key="10">
    <source>
        <dbReference type="ARBA" id="ARBA00023065"/>
    </source>
</evidence>
<comment type="function">
    <text evidence="1">Multidrug efflux pump.</text>
</comment>
<dbReference type="EMBL" id="JADEWL010000102">
    <property type="protein sequence ID" value="MBE9215497.1"/>
    <property type="molecule type" value="Genomic_DNA"/>
</dbReference>
<keyword evidence="11 13" id="KW-0472">Membrane</keyword>
<evidence type="ECO:0000256" key="11">
    <source>
        <dbReference type="ARBA" id="ARBA00023136"/>
    </source>
</evidence>
<dbReference type="CDD" id="cd13131">
    <property type="entry name" value="MATE_NorM_like"/>
    <property type="match status" value="1"/>
</dbReference>
<feature type="transmembrane region" description="Helical" evidence="13">
    <location>
        <begin position="164"/>
        <end position="183"/>
    </location>
</feature>
<evidence type="ECO:0000256" key="8">
    <source>
        <dbReference type="ARBA" id="ARBA00022692"/>
    </source>
</evidence>
<evidence type="ECO:0000256" key="4">
    <source>
        <dbReference type="ARBA" id="ARBA00020268"/>
    </source>
</evidence>
<feature type="transmembrane region" description="Helical" evidence="13">
    <location>
        <begin position="281"/>
        <end position="300"/>
    </location>
</feature>
<feature type="transmembrane region" description="Helical" evidence="13">
    <location>
        <begin position="360"/>
        <end position="377"/>
    </location>
</feature>
<feature type="transmembrane region" description="Helical" evidence="13">
    <location>
        <begin position="398"/>
        <end position="419"/>
    </location>
</feature>
<dbReference type="AlphaFoldDB" id="A0A8J7K3R2"/>
<dbReference type="PANTHER" id="PTHR43298:SF2">
    <property type="entry name" value="FMN_FAD EXPORTER YEEO-RELATED"/>
    <property type="match status" value="1"/>
</dbReference>
<dbReference type="GO" id="GO:0006811">
    <property type="term" value="P:monoatomic ion transport"/>
    <property type="evidence" value="ECO:0007669"/>
    <property type="project" value="UniProtKB-KW"/>
</dbReference>
<keyword evidence="10" id="KW-0406">Ion transport</keyword>
<name>A0A8J7K3R2_9CYAN</name>
<keyword evidence="15" id="KW-1185">Reference proteome</keyword>
<dbReference type="PIRSF" id="PIRSF006603">
    <property type="entry name" value="DinF"/>
    <property type="match status" value="1"/>
</dbReference>
<reference evidence="14" key="1">
    <citation type="submission" date="2020-10" db="EMBL/GenBank/DDBJ databases">
        <authorList>
            <person name="Castelo-Branco R."/>
            <person name="Eusebio N."/>
            <person name="Adriana R."/>
            <person name="Vieira A."/>
            <person name="Brugerolle De Fraissinette N."/>
            <person name="Rezende De Castro R."/>
            <person name="Schneider M.P."/>
            <person name="Vasconcelos V."/>
            <person name="Leao P.N."/>
        </authorList>
    </citation>
    <scope>NUCLEOTIDE SEQUENCE</scope>
    <source>
        <strain evidence="14">LEGE 06105</strain>
    </source>
</reference>
<evidence type="ECO:0000256" key="13">
    <source>
        <dbReference type="SAM" id="Phobius"/>
    </source>
</evidence>
<evidence type="ECO:0000256" key="1">
    <source>
        <dbReference type="ARBA" id="ARBA00003408"/>
    </source>
</evidence>
<evidence type="ECO:0000256" key="9">
    <source>
        <dbReference type="ARBA" id="ARBA00022989"/>
    </source>
</evidence>
<evidence type="ECO:0000256" key="7">
    <source>
        <dbReference type="ARBA" id="ARBA00022475"/>
    </source>
</evidence>
<organism evidence="14 15">
    <name type="scientific">Plectonema cf. radiosum LEGE 06105</name>
    <dbReference type="NCBI Taxonomy" id="945769"/>
    <lineage>
        <taxon>Bacteria</taxon>
        <taxon>Bacillati</taxon>
        <taxon>Cyanobacteriota</taxon>
        <taxon>Cyanophyceae</taxon>
        <taxon>Oscillatoriophycideae</taxon>
        <taxon>Oscillatoriales</taxon>
        <taxon>Microcoleaceae</taxon>
        <taxon>Plectonema</taxon>
    </lineage>
</organism>
<comment type="subcellular location">
    <subcellularLocation>
        <location evidence="2">Cell membrane</location>
        <topology evidence="2">Multi-pass membrane protein</topology>
    </subcellularLocation>
</comment>
<dbReference type="RefSeq" id="WP_193923602.1">
    <property type="nucleotide sequence ID" value="NZ_JADEWL010000102.1"/>
</dbReference>
<sequence length="459" mass="49403">MKGISNRFSIQAEAHEFLKLAVPLAGAQVAQAGTGFVDTVMMGWLGQDVLAAGGLAAIIFMAFMMTGVGLISGVSPLVAEASGARQTQQIGQLTRQGLWIALLLSIPGMLIIAHLDGLMRQFGQAETTVILSDTYLNIMAWGLFPAIAFAALRGCIVALSKARPVMFIVVAATLFNIVGNYVLGFGKFGFPQLGITGLAIASMGTHWIMFLSLLVYMLWHKPLHKYSLFQSLHRLEPKILQQLLWVGGPIGIAAVLEYGLYTTASFFMGALGTPVLAAHQVVSQTVIVLFMVPLAMSYAATVRVGQWFGQRNWKQIRQAAFVSIGLAASFMLITGIVLFTYPRQIVGLYLELNDPANANALNISISIMKIAAFGLILDGIQRTANGVLQGLQDTRIPVLLGTVAYLGIGLTTSYLLGFHTALSGVGVWIGTYVGFAAASIAYLWRFWRIMLNKKSLPAA</sequence>
<feature type="transmembrane region" description="Helical" evidence="13">
    <location>
        <begin position="425"/>
        <end position="444"/>
    </location>
</feature>
<proteinExistence type="inferred from homology"/>
<feature type="transmembrane region" description="Helical" evidence="13">
    <location>
        <begin position="320"/>
        <end position="340"/>
    </location>
</feature>
<keyword evidence="7" id="KW-1003">Cell membrane</keyword>
<keyword evidence="6" id="KW-0050">Antiport</keyword>
<dbReference type="GO" id="GO:0042910">
    <property type="term" value="F:xenobiotic transmembrane transporter activity"/>
    <property type="evidence" value="ECO:0007669"/>
    <property type="project" value="InterPro"/>
</dbReference>
<dbReference type="InterPro" id="IPR002528">
    <property type="entry name" value="MATE_fam"/>
</dbReference>
<dbReference type="Pfam" id="PF01554">
    <property type="entry name" value="MatE"/>
    <property type="match status" value="2"/>
</dbReference>
<evidence type="ECO:0000256" key="5">
    <source>
        <dbReference type="ARBA" id="ARBA00022448"/>
    </source>
</evidence>
<feature type="transmembrane region" description="Helical" evidence="13">
    <location>
        <begin position="98"/>
        <end position="115"/>
    </location>
</feature>
<gene>
    <name evidence="14" type="ORF">IQ247_23000</name>
</gene>
<evidence type="ECO:0000256" key="3">
    <source>
        <dbReference type="ARBA" id="ARBA00010199"/>
    </source>
</evidence>
<dbReference type="GO" id="GO:0005886">
    <property type="term" value="C:plasma membrane"/>
    <property type="evidence" value="ECO:0007669"/>
    <property type="project" value="UniProtKB-SubCell"/>
</dbReference>
<keyword evidence="9 13" id="KW-1133">Transmembrane helix</keyword>
<protein>
    <recommendedName>
        <fullName evidence="4">Probable multidrug resistance protein NorM</fullName>
    </recommendedName>
    <alternativeName>
        <fullName evidence="12">Multidrug-efflux transporter</fullName>
    </alternativeName>
</protein>
<comment type="similarity">
    <text evidence="3">Belongs to the multi antimicrobial extrusion (MATE) (TC 2.A.66.1) family.</text>
</comment>
<evidence type="ECO:0000313" key="14">
    <source>
        <dbReference type="EMBL" id="MBE9215497.1"/>
    </source>
</evidence>
<feature type="transmembrane region" description="Helical" evidence="13">
    <location>
        <begin position="49"/>
        <end position="78"/>
    </location>
</feature>
<dbReference type="PANTHER" id="PTHR43298">
    <property type="entry name" value="MULTIDRUG RESISTANCE PROTEIN NORM-RELATED"/>
    <property type="match status" value="1"/>
</dbReference>
<feature type="transmembrane region" description="Helical" evidence="13">
    <location>
        <begin position="195"/>
        <end position="219"/>
    </location>
</feature>
<feature type="transmembrane region" description="Helical" evidence="13">
    <location>
        <begin position="135"/>
        <end position="152"/>
    </location>
</feature>
<dbReference type="NCBIfam" id="TIGR00797">
    <property type="entry name" value="matE"/>
    <property type="match status" value="1"/>
</dbReference>
<comment type="caution">
    <text evidence="14">The sequence shown here is derived from an EMBL/GenBank/DDBJ whole genome shotgun (WGS) entry which is preliminary data.</text>
</comment>
<accession>A0A8J7K3R2</accession>
<dbReference type="InterPro" id="IPR048279">
    <property type="entry name" value="MdtK-like"/>
</dbReference>
<evidence type="ECO:0000313" key="15">
    <source>
        <dbReference type="Proteomes" id="UP000620559"/>
    </source>
</evidence>
<evidence type="ECO:0000256" key="6">
    <source>
        <dbReference type="ARBA" id="ARBA00022449"/>
    </source>
</evidence>
<keyword evidence="5" id="KW-0813">Transport</keyword>
<dbReference type="Proteomes" id="UP000620559">
    <property type="component" value="Unassembled WGS sequence"/>
</dbReference>
<dbReference type="InterPro" id="IPR050222">
    <property type="entry name" value="MATE_MdtK"/>
</dbReference>